<accession>A0AA88D667</accession>
<dbReference type="Gramene" id="FCD_00010775-RA">
    <property type="protein sequence ID" value="FCD_00010775-RA:cds"/>
    <property type="gene ID" value="FCD_00010775"/>
</dbReference>
<comment type="caution">
    <text evidence="1">The sequence shown here is derived from an EMBL/GenBank/DDBJ whole genome shotgun (WGS) entry which is preliminary data.</text>
</comment>
<dbReference type="EMBL" id="BTGU01000021">
    <property type="protein sequence ID" value="GMN45865.1"/>
    <property type="molecule type" value="Genomic_DNA"/>
</dbReference>
<protein>
    <submittedName>
        <fullName evidence="1">Uncharacterized protein</fullName>
    </submittedName>
</protein>
<reference evidence="1" key="1">
    <citation type="submission" date="2023-07" db="EMBL/GenBank/DDBJ databases">
        <title>draft genome sequence of fig (Ficus carica).</title>
        <authorList>
            <person name="Takahashi T."/>
            <person name="Nishimura K."/>
        </authorList>
    </citation>
    <scope>NUCLEOTIDE SEQUENCE</scope>
</reference>
<evidence type="ECO:0000313" key="1">
    <source>
        <dbReference type="EMBL" id="GMN45865.1"/>
    </source>
</evidence>
<proteinExistence type="predicted"/>
<name>A0AA88D667_FICCA</name>
<sequence length="39" mass="4028">MEGGLGECIALREGLAFVSDLGLLVHAVESDALNVIMAI</sequence>
<organism evidence="1 2">
    <name type="scientific">Ficus carica</name>
    <name type="common">Common fig</name>
    <dbReference type="NCBI Taxonomy" id="3494"/>
    <lineage>
        <taxon>Eukaryota</taxon>
        <taxon>Viridiplantae</taxon>
        <taxon>Streptophyta</taxon>
        <taxon>Embryophyta</taxon>
        <taxon>Tracheophyta</taxon>
        <taxon>Spermatophyta</taxon>
        <taxon>Magnoliopsida</taxon>
        <taxon>eudicotyledons</taxon>
        <taxon>Gunneridae</taxon>
        <taxon>Pentapetalae</taxon>
        <taxon>rosids</taxon>
        <taxon>fabids</taxon>
        <taxon>Rosales</taxon>
        <taxon>Moraceae</taxon>
        <taxon>Ficeae</taxon>
        <taxon>Ficus</taxon>
    </lineage>
</organism>
<dbReference type="AlphaFoldDB" id="A0AA88D667"/>
<evidence type="ECO:0000313" key="2">
    <source>
        <dbReference type="Proteomes" id="UP001187192"/>
    </source>
</evidence>
<gene>
    <name evidence="1" type="ORF">TIFTF001_015047</name>
</gene>
<dbReference type="Proteomes" id="UP001187192">
    <property type="component" value="Unassembled WGS sequence"/>
</dbReference>
<keyword evidence="2" id="KW-1185">Reference proteome</keyword>